<dbReference type="PANTHER" id="PTHR10285">
    <property type="entry name" value="URIDINE KINASE"/>
    <property type="match status" value="1"/>
</dbReference>
<reference evidence="2 3" key="1">
    <citation type="journal article" date="2014" name="Proc. Natl. Acad. Sci. U.S.A.">
        <title>Functional type 2 photosynthetic reaction centers found in the rare bacterial phylum Gemmatimonadetes.</title>
        <authorList>
            <person name="Zeng Y."/>
            <person name="Feng F."/>
            <person name="Medova H."/>
            <person name="Dean J."/>
            <person name="Koblizek M."/>
        </authorList>
    </citation>
    <scope>NUCLEOTIDE SEQUENCE [LARGE SCALE GENOMIC DNA]</scope>
    <source>
        <strain evidence="2 3">AP64</strain>
    </source>
</reference>
<dbReference type="SUPFAM" id="SSF52540">
    <property type="entry name" value="P-loop containing nucleoside triphosphate hydrolases"/>
    <property type="match status" value="1"/>
</dbReference>
<organism evidence="2 3">
    <name type="scientific">Gemmatimonas phototrophica</name>
    <dbReference type="NCBI Taxonomy" id="1379270"/>
    <lineage>
        <taxon>Bacteria</taxon>
        <taxon>Pseudomonadati</taxon>
        <taxon>Gemmatimonadota</taxon>
        <taxon>Gemmatimonadia</taxon>
        <taxon>Gemmatimonadales</taxon>
        <taxon>Gemmatimonadaceae</taxon>
        <taxon>Gemmatimonas</taxon>
    </lineage>
</organism>
<sequence>MDPLNSAAVSELVAQLVTEHRLGSTPLVIGVAGESGSGKSTAATQLADALTARGIATALIHQDNYFIRPPRTNHAFRLQDLGNVGPQEVQLNLITDHMAAFRRGATVTAPVVNYPENRFDQETRAFNGVQVLIVEGTYVLMLNGLDVAVFLEATHADTHERRMARNRDIWEPIIDTILDIEHRLIAPQRNRAHWLIDRAFHLRRGPAHLG</sequence>
<accession>A0A143BG95</accession>
<dbReference type="STRING" id="1379270.GEMMAAP_02805"/>
<keyword evidence="3" id="KW-1185">Reference proteome</keyword>
<dbReference type="InterPro" id="IPR027417">
    <property type="entry name" value="P-loop_NTPase"/>
</dbReference>
<dbReference type="GO" id="GO:0005524">
    <property type="term" value="F:ATP binding"/>
    <property type="evidence" value="ECO:0007669"/>
    <property type="project" value="InterPro"/>
</dbReference>
<dbReference type="AlphaFoldDB" id="A0A143BG95"/>
<dbReference type="eggNOG" id="COG0572">
    <property type="taxonomic scope" value="Bacteria"/>
</dbReference>
<dbReference type="KEGG" id="gph:GEMMAAP_02805"/>
<dbReference type="OrthoDB" id="1249303at2"/>
<evidence type="ECO:0000313" key="2">
    <source>
        <dbReference type="EMBL" id="AMW04057.1"/>
    </source>
</evidence>
<gene>
    <name evidence="2" type="ORF">GEMMAAP_02805</name>
</gene>
<feature type="domain" description="Phosphoribulokinase/uridine kinase" evidence="1">
    <location>
        <begin position="28"/>
        <end position="196"/>
    </location>
</feature>
<dbReference type="Gene3D" id="3.40.50.300">
    <property type="entry name" value="P-loop containing nucleotide triphosphate hydrolases"/>
    <property type="match status" value="1"/>
</dbReference>
<dbReference type="GO" id="GO:0016301">
    <property type="term" value="F:kinase activity"/>
    <property type="evidence" value="ECO:0007669"/>
    <property type="project" value="InterPro"/>
</dbReference>
<reference evidence="2 3" key="2">
    <citation type="journal article" date="2016" name="Environ. Microbiol. Rep.">
        <title>Metagenomic evidence for the presence of phototrophic Gemmatimonadetes bacteria in diverse environments.</title>
        <authorList>
            <person name="Zeng Y."/>
            <person name="Baumbach J."/>
            <person name="Barbosa E.G."/>
            <person name="Azevedo V."/>
            <person name="Zhang C."/>
            <person name="Koblizek M."/>
        </authorList>
    </citation>
    <scope>NUCLEOTIDE SEQUENCE [LARGE SCALE GENOMIC DNA]</scope>
    <source>
        <strain evidence="2 3">AP64</strain>
    </source>
</reference>
<proteinExistence type="predicted"/>
<dbReference type="InterPro" id="IPR006083">
    <property type="entry name" value="PRK/URK"/>
</dbReference>
<dbReference type="PRINTS" id="PR00988">
    <property type="entry name" value="URIDINKINASE"/>
</dbReference>
<evidence type="ECO:0000259" key="1">
    <source>
        <dbReference type="Pfam" id="PF00485"/>
    </source>
</evidence>
<dbReference type="RefSeq" id="WP_026849344.1">
    <property type="nucleotide sequence ID" value="NZ_CP011454.1"/>
</dbReference>
<protein>
    <recommendedName>
        <fullName evidence="1">Phosphoribulokinase/uridine kinase domain-containing protein</fullName>
    </recommendedName>
</protein>
<name>A0A143BG95_9BACT</name>
<evidence type="ECO:0000313" key="3">
    <source>
        <dbReference type="Proteomes" id="UP000076404"/>
    </source>
</evidence>
<dbReference type="Proteomes" id="UP000076404">
    <property type="component" value="Chromosome"/>
</dbReference>
<dbReference type="Pfam" id="PF00485">
    <property type="entry name" value="PRK"/>
    <property type="match status" value="1"/>
</dbReference>
<dbReference type="EMBL" id="CP011454">
    <property type="protein sequence ID" value="AMW04057.1"/>
    <property type="molecule type" value="Genomic_DNA"/>
</dbReference>